<protein>
    <submittedName>
        <fullName evidence="1">Uncharacterized protein</fullName>
    </submittedName>
</protein>
<evidence type="ECO:0000313" key="2">
    <source>
        <dbReference type="Proteomes" id="UP000240568"/>
    </source>
</evidence>
<dbReference type="Proteomes" id="UP000240568">
    <property type="component" value="Segment"/>
</dbReference>
<keyword evidence="2" id="KW-1185">Reference proteome</keyword>
<sequence length="74" mass="8196">MFFKNPVGGIVPNFPVQLSIVQMHREVAELHGELKAAGCEIVQHCGDIEIKVPAGIDIQTIMDKHMHMFNKGAQ</sequence>
<accession>A0A2H4IBG8</accession>
<proteinExistence type="predicted"/>
<reference evidence="1 2" key="1">
    <citation type="submission" date="2017-04" db="EMBL/GenBank/DDBJ databases">
        <authorList>
            <person name="Afonso C.L."/>
            <person name="Miller P.J."/>
            <person name="Scott M.A."/>
            <person name="Spackman E."/>
            <person name="Goraichik I."/>
            <person name="Dimitrov K.M."/>
            <person name="Suarez D.L."/>
            <person name="Swayne D.E."/>
        </authorList>
    </citation>
    <scope>NUCLEOTIDE SEQUENCE [LARGE SCALE GENOMIC DNA]</scope>
</reference>
<dbReference type="EMBL" id="KY984068">
    <property type="protein sequence ID" value="ARW58874.1"/>
    <property type="molecule type" value="Genomic_DNA"/>
</dbReference>
<gene>
    <name evidence="1" type="ORF">Y3_234</name>
</gene>
<organism evidence="1 2">
    <name type="scientific">Erwinia phage vB_EamM_Y3</name>
    <dbReference type="NCBI Taxonomy" id="1983553"/>
    <lineage>
        <taxon>Viruses</taxon>
        <taxon>Duplodnaviria</taxon>
        <taxon>Heunggongvirae</taxon>
        <taxon>Uroviricota</taxon>
        <taxon>Caudoviricetes</taxon>
        <taxon>Sasquatchvirus</taxon>
        <taxon>Sasquatchvirus Y3</taxon>
    </lineage>
</organism>
<evidence type="ECO:0000313" key="1">
    <source>
        <dbReference type="EMBL" id="ARW58874.1"/>
    </source>
</evidence>
<name>A0A2H4IBG8_9CAUD</name>